<protein>
    <submittedName>
        <fullName evidence="3">Amidase</fullName>
        <ecNumber evidence="3">3.5.1.4</ecNumber>
    </submittedName>
</protein>
<dbReference type="InterPro" id="IPR023631">
    <property type="entry name" value="Amidase_dom"/>
</dbReference>
<proteinExistence type="inferred from homology"/>
<comment type="caution">
    <text evidence="3">The sequence shown here is derived from an EMBL/GenBank/DDBJ whole genome shotgun (WGS) entry which is preliminary data.</text>
</comment>
<evidence type="ECO:0000313" key="4">
    <source>
        <dbReference type="Proteomes" id="UP000579136"/>
    </source>
</evidence>
<dbReference type="PANTHER" id="PTHR11895">
    <property type="entry name" value="TRANSAMIDASE"/>
    <property type="match status" value="1"/>
</dbReference>
<comment type="similarity">
    <text evidence="1">Belongs to the amidase family.</text>
</comment>
<keyword evidence="4" id="KW-1185">Reference proteome</keyword>
<organism evidence="3 4">
    <name type="scientific">Nosocomiicoccus ampullae</name>
    <dbReference type="NCBI Taxonomy" id="489910"/>
    <lineage>
        <taxon>Bacteria</taxon>
        <taxon>Bacillati</taxon>
        <taxon>Bacillota</taxon>
        <taxon>Bacilli</taxon>
        <taxon>Bacillales</taxon>
        <taxon>Staphylococcaceae</taxon>
        <taxon>Nosocomiicoccus</taxon>
    </lineage>
</organism>
<dbReference type="RefSeq" id="WP_183675474.1">
    <property type="nucleotide sequence ID" value="NZ_CBCRYX010000012.1"/>
</dbReference>
<dbReference type="PANTHER" id="PTHR11895:SF7">
    <property type="entry name" value="GLUTAMYL-TRNA(GLN) AMIDOTRANSFERASE SUBUNIT A, MITOCHONDRIAL"/>
    <property type="match status" value="1"/>
</dbReference>
<dbReference type="EC" id="3.5.1.4" evidence="3"/>
<dbReference type="SUPFAM" id="SSF75304">
    <property type="entry name" value="Amidase signature (AS) enzymes"/>
    <property type="match status" value="1"/>
</dbReference>
<dbReference type="InterPro" id="IPR036928">
    <property type="entry name" value="AS_sf"/>
</dbReference>
<dbReference type="AlphaFoldDB" id="A0A9Q2HFW6"/>
<dbReference type="Proteomes" id="UP000579136">
    <property type="component" value="Unassembled WGS sequence"/>
</dbReference>
<evidence type="ECO:0000259" key="2">
    <source>
        <dbReference type="Pfam" id="PF01425"/>
    </source>
</evidence>
<feature type="domain" description="Amidase" evidence="2">
    <location>
        <begin position="24"/>
        <end position="480"/>
    </location>
</feature>
<sequence length="500" mass="55697">MTLFNHDSLYYSEKVKQKEVSVTELVERALHNIEHYDDMNAVIHIQKDQALNIAKDMDKKLESLSSENIKDLPPFFGVPILVKDLGQEEAGIPATNGSKLFKDYIPKSSSNFVKQLIENGFVIVGRTNVPEFGFKMITDSKLYGNSYSPFGKPLTSGGSSGGAAAALKRGLVPASSGSDGGGSIRIPASLNGLIGLKPTRGRTTSGPGSYRQWQGASIDFFLTKSVRETYELLKVMDNRPIASPYLPPNLNLNGLSKPKKRLKIAYSYESPIGSEVNQSAIDSLNDAVEKLKKLGHIVVEDNVPVDGQQAIHSYFTMNMVETAAMFKDMEKALGREIKKDDVELISYGMYNAGLRVPGWMYTQSLNYWDTLSDLYHSFLDDNNYDFYLTPTMNGPTKDIDAFSPSKESIEKLQNIENLSDEETSYIFEEVFKVSSMYSPYTWTINLTGQPAISLPMYETKDGLPIGSMFIARKGEEDRLLELAYELEESGFIKSNIHETK</sequence>
<dbReference type="InterPro" id="IPR000120">
    <property type="entry name" value="Amidase"/>
</dbReference>
<evidence type="ECO:0000256" key="1">
    <source>
        <dbReference type="ARBA" id="ARBA00009199"/>
    </source>
</evidence>
<dbReference type="GO" id="GO:0004040">
    <property type="term" value="F:amidase activity"/>
    <property type="evidence" value="ECO:0007669"/>
    <property type="project" value="UniProtKB-EC"/>
</dbReference>
<accession>A0A9Q2HFW6</accession>
<reference evidence="3 4" key="1">
    <citation type="submission" date="2020-08" db="EMBL/GenBank/DDBJ databases">
        <title>Genomic Encyclopedia of Type Strains, Phase IV (KMG-IV): sequencing the most valuable type-strain genomes for metagenomic binning, comparative biology and taxonomic classification.</title>
        <authorList>
            <person name="Goeker M."/>
        </authorList>
    </citation>
    <scope>NUCLEOTIDE SEQUENCE [LARGE SCALE GENOMIC DNA]</scope>
    <source>
        <strain evidence="3 4">DSM 19163</strain>
    </source>
</reference>
<dbReference type="EMBL" id="JACHHF010000011">
    <property type="protein sequence ID" value="MBB5176664.1"/>
    <property type="molecule type" value="Genomic_DNA"/>
</dbReference>
<evidence type="ECO:0000313" key="3">
    <source>
        <dbReference type="EMBL" id="MBB5176664.1"/>
    </source>
</evidence>
<dbReference type="Pfam" id="PF01425">
    <property type="entry name" value="Amidase"/>
    <property type="match status" value="1"/>
</dbReference>
<dbReference type="Gene3D" id="3.90.1300.10">
    <property type="entry name" value="Amidase signature (AS) domain"/>
    <property type="match status" value="1"/>
</dbReference>
<keyword evidence="3" id="KW-0378">Hydrolase</keyword>
<gene>
    <name evidence="3" type="ORF">HNQ45_001553</name>
</gene>
<name>A0A9Q2HFW6_9STAP</name>